<evidence type="ECO:0000256" key="4">
    <source>
        <dbReference type="ARBA" id="ARBA00021095"/>
    </source>
</evidence>
<evidence type="ECO:0000256" key="15">
    <source>
        <dbReference type="ARBA" id="ARBA00049551"/>
    </source>
</evidence>
<keyword evidence="17" id="KW-1185">Reference proteome</keyword>
<feature type="non-terminal residue" evidence="18">
    <location>
        <position position="1"/>
    </location>
</feature>
<dbReference type="PANTHER" id="PTHR11435">
    <property type="entry name" value="NADH UBIQUINONE OXIDOREDUCTASE SUBUNIT ND6"/>
    <property type="match status" value="1"/>
</dbReference>
<evidence type="ECO:0000313" key="17">
    <source>
        <dbReference type="Proteomes" id="UP000001819"/>
    </source>
</evidence>
<dbReference type="PANTHER" id="PTHR11435:SF1">
    <property type="entry name" value="NADH-UBIQUINONE OXIDOREDUCTASE CHAIN 6"/>
    <property type="match status" value="1"/>
</dbReference>
<dbReference type="Proteomes" id="UP000001819">
    <property type="component" value="Chromosome X"/>
</dbReference>
<keyword evidence="6" id="KW-0679">Respiratory chain</keyword>
<keyword evidence="12" id="KW-0496">Mitochondrion</keyword>
<evidence type="ECO:0000256" key="7">
    <source>
        <dbReference type="ARBA" id="ARBA00022692"/>
    </source>
</evidence>
<dbReference type="FunCoup" id="A0A6I8WC12">
    <property type="interactions" value="138"/>
</dbReference>
<feature type="transmembrane region" description="Helical" evidence="16">
    <location>
        <begin position="31"/>
        <end position="47"/>
    </location>
</feature>
<dbReference type="KEGG" id="dpo:117185115"/>
<evidence type="ECO:0000256" key="2">
    <source>
        <dbReference type="ARBA" id="ARBA00005698"/>
    </source>
</evidence>
<reference evidence="18" key="1">
    <citation type="submission" date="2025-08" db="UniProtKB">
        <authorList>
            <consortium name="RefSeq"/>
        </authorList>
    </citation>
    <scope>IDENTIFICATION</scope>
    <source>
        <strain evidence="18">MV-25-SWS-2005</strain>
        <tissue evidence="18">Whole body</tissue>
    </source>
</reference>
<proteinExistence type="inferred from homology"/>
<evidence type="ECO:0000256" key="16">
    <source>
        <dbReference type="SAM" id="Phobius"/>
    </source>
</evidence>
<dbReference type="RefSeq" id="XP_033240946.1">
    <property type="nucleotide sequence ID" value="XM_033385055.1"/>
</dbReference>
<gene>
    <name evidence="18" type="primary">LOC117185115</name>
</gene>
<name>A0A6I8WC12_DROPS</name>
<keyword evidence="5" id="KW-0813">Transport</keyword>
<evidence type="ECO:0000256" key="13">
    <source>
        <dbReference type="ARBA" id="ARBA00023136"/>
    </source>
</evidence>
<comment type="subcellular location">
    <subcellularLocation>
        <location evidence="1">Mitochondrion membrane</location>
        <topology evidence="1">Multi-pass membrane protein</topology>
    </subcellularLocation>
</comment>
<sequence length="177" mass="20449">TLDIIQLILYSLILTTSIIFLNIIHPLAIGLTLLIQTIFICLISGLITKSFWYSYILFLNFLRGILVLFIYVTSLASNEIFNLSIKLTLFSTSILFILFFIRFLIDKSSISFFLINNEIESIFNFNSYFLEKSLSLNKLYNFPTNLITILLINYLLITLIVVVKITKLFKGPLRVIN</sequence>
<evidence type="ECO:0000256" key="1">
    <source>
        <dbReference type="ARBA" id="ARBA00004225"/>
    </source>
</evidence>
<keyword evidence="8" id="KW-1278">Translocase</keyword>
<evidence type="ECO:0000256" key="3">
    <source>
        <dbReference type="ARBA" id="ARBA00012944"/>
    </source>
</evidence>
<keyword evidence="7 16" id="KW-0812">Transmembrane</keyword>
<dbReference type="InParanoid" id="A0A6I8WC12"/>
<accession>A0A6I8WC12</accession>
<evidence type="ECO:0000256" key="12">
    <source>
        <dbReference type="ARBA" id="ARBA00023128"/>
    </source>
</evidence>
<comment type="catalytic activity">
    <reaction evidence="15">
        <text>a ubiquinone + NADH + 5 H(+)(in) = a ubiquinol + NAD(+) + 4 H(+)(out)</text>
        <dbReference type="Rhea" id="RHEA:29091"/>
        <dbReference type="Rhea" id="RHEA-COMP:9565"/>
        <dbReference type="Rhea" id="RHEA-COMP:9566"/>
        <dbReference type="ChEBI" id="CHEBI:15378"/>
        <dbReference type="ChEBI" id="CHEBI:16389"/>
        <dbReference type="ChEBI" id="CHEBI:17976"/>
        <dbReference type="ChEBI" id="CHEBI:57540"/>
        <dbReference type="ChEBI" id="CHEBI:57945"/>
        <dbReference type="EC" id="7.1.1.2"/>
    </reaction>
</comment>
<dbReference type="InterPro" id="IPR050269">
    <property type="entry name" value="ComplexI_Subunit6"/>
</dbReference>
<evidence type="ECO:0000256" key="9">
    <source>
        <dbReference type="ARBA" id="ARBA00022982"/>
    </source>
</evidence>
<dbReference type="AlphaFoldDB" id="A0A6I8WC12"/>
<feature type="transmembrane region" description="Helical" evidence="16">
    <location>
        <begin position="142"/>
        <end position="163"/>
    </location>
</feature>
<feature type="transmembrane region" description="Helical" evidence="16">
    <location>
        <begin position="53"/>
        <end position="75"/>
    </location>
</feature>
<dbReference type="GO" id="GO:0008137">
    <property type="term" value="F:NADH dehydrogenase (ubiquinone) activity"/>
    <property type="evidence" value="ECO:0007669"/>
    <property type="project" value="UniProtKB-EC"/>
</dbReference>
<feature type="transmembrane region" description="Helical" evidence="16">
    <location>
        <begin position="6"/>
        <end position="24"/>
    </location>
</feature>
<dbReference type="EC" id="7.1.1.2" evidence="3"/>
<keyword evidence="9" id="KW-0249">Electron transport</keyword>
<evidence type="ECO:0000313" key="18">
    <source>
        <dbReference type="RefSeq" id="XP_033240946.1"/>
    </source>
</evidence>
<feature type="transmembrane region" description="Helical" evidence="16">
    <location>
        <begin position="87"/>
        <end position="105"/>
    </location>
</feature>
<evidence type="ECO:0000256" key="14">
    <source>
        <dbReference type="ARBA" id="ARBA00031019"/>
    </source>
</evidence>
<evidence type="ECO:0000256" key="10">
    <source>
        <dbReference type="ARBA" id="ARBA00022989"/>
    </source>
</evidence>
<keyword evidence="11" id="KW-0520">NAD</keyword>
<dbReference type="GO" id="GO:0031966">
    <property type="term" value="C:mitochondrial membrane"/>
    <property type="evidence" value="ECO:0007669"/>
    <property type="project" value="UniProtKB-SubCell"/>
</dbReference>
<organism evidence="17 18">
    <name type="scientific">Drosophila pseudoobscura pseudoobscura</name>
    <name type="common">Fruit fly</name>
    <dbReference type="NCBI Taxonomy" id="46245"/>
    <lineage>
        <taxon>Eukaryota</taxon>
        <taxon>Metazoa</taxon>
        <taxon>Ecdysozoa</taxon>
        <taxon>Arthropoda</taxon>
        <taxon>Hexapoda</taxon>
        <taxon>Insecta</taxon>
        <taxon>Pterygota</taxon>
        <taxon>Neoptera</taxon>
        <taxon>Endopterygota</taxon>
        <taxon>Diptera</taxon>
        <taxon>Brachycera</taxon>
        <taxon>Muscomorpha</taxon>
        <taxon>Ephydroidea</taxon>
        <taxon>Drosophilidae</taxon>
        <taxon>Drosophila</taxon>
        <taxon>Sophophora</taxon>
    </lineage>
</organism>
<comment type="similarity">
    <text evidence="2">Belongs to the complex I subunit 6 family.</text>
</comment>
<evidence type="ECO:0000256" key="11">
    <source>
        <dbReference type="ARBA" id="ARBA00023027"/>
    </source>
</evidence>
<protein>
    <recommendedName>
        <fullName evidence="4">NADH-ubiquinone oxidoreductase chain 6</fullName>
        <ecNumber evidence="3">7.1.1.2</ecNumber>
    </recommendedName>
    <alternativeName>
        <fullName evidence="14">NADH dehydrogenase subunit 6</fullName>
    </alternativeName>
</protein>
<evidence type="ECO:0000256" key="6">
    <source>
        <dbReference type="ARBA" id="ARBA00022660"/>
    </source>
</evidence>
<evidence type="ECO:0000256" key="5">
    <source>
        <dbReference type="ARBA" id="ARBA00022448"/>
    </source>
</evidence>
<evidence type="ECO:0000256" key="8">
    <source>
        <dbReference type="ARBA" id="ARBA00022967"/>
    </source>
</evidence>
<keyword evidence="13 16" id="KW-0472">Membrane</keyword>
<keyword evidence="10 16" id="KW-1133">Transmembrane helix</keyword>